<name>A0A6A6H8V7_VIRVR</name>
<gene>
    <name evidence="7" type="ORF">EV356DRAFT_153843</name>
</gene>
<feature type="transmembrane region" description="Helical" evidence="6">
    <location>
        <begin position="40"/>
        <end position="61"/>
    </location>
</feature>
<dbReference type="EMBL" id="ML991798">
    <property type="protein sequence ID" value="KAF2234526.1"/>
    <property type="molecule type" value="Genomic_DNA"/>
</dbReference>
<dbReference type="AlphaFoldDB" id="A0A6A6H8V7"/>
<dbReference type="PANTHER" id="PTHR31792">
    <property type="entry name" value="VACUOLAR ATPASE ASSEMBLY INTEGRAL MEMBRANE PROTEIN VMA21"/>
    <property type="match status" value="1"/>
</dbReference>
<evidence type="ECO:0000256" key="2">
    <source>
        <dbReference type="ARBA" id="ARBA00022824"/>
    </source>
</evidence>
<evidence type="ECO:0000313" key="7">
    <source>
        <dbReference type="EMBL" id="KAF2234526.1"/>
    </source>
</evidence>
<dbReference type="Proteomes" id="UP000800092">
    <property type="component" value="Unassembled WGS sequence"/>
</dbReference>
<evidence type="ECO:0000256" key="6">
    <source>
        <dbReference type="HAMAP-Rule" id="MF_03058"/>
    </source>
</evidence>
<keyword evidence="8" id="KW-1185">Reference proteome</keyword>
<comment type="subcellular location">
    <subcellularLocation>
        <location evidence="6">Endoplasmic reticulum membrane</location>
        <topology evidence="6">Multi-pass membrane protein</topology>
    </subcellularLocation>
    <subcellularLocation>
        <location evidence="6">Endoplasmic reticulum-Golgi intermediate compartment membrane</location>
        <topology evidence="6">Multi-pass membrane protein</topology>
    </subcellularLocation>
    <subcellularLocation>
        <location evidence="6">Cytoplasmic vesicle</location>
        <location evidence="6">COPII-coated vesicle membrane</location>
        <topology evidence="6">Multi-pass membrane protein</topology>
    </subcellularLocation>
</comment>
<reference evidence="7" key="1">
    <citation type="journal article" date="2020" name="Stud. Mycol.">
        <title>101 Dothideomycetes genomes: a test case for predicting lifestyles and emergence of pathogens.</title>
        <authorList>
            <person name="Haridas S."/>
            <person name="Albert R."/>
            <person name="Binder M."/>
            <person name="Bloem J."/>
            <person name="Labutti K."/>
            <person name="Salamov A."/>
            <person name="Andreopoulos B."/>
            <person name="Baker S."/>
            <person name="Barry K."/>
            <person name="Bills G."/>
            <person name="Bluhm B."/>
            <person name="Cannon C."/>
            <person name="Castanera R."/>
            <person name="Culley D."/>
            <person name="Daum C."/>
            <person name="Ezra D."/>
            <person name="Gonzalez J."/>
            <person name="Henrissat B."/>
            <person name="Kuo A."/>
            <person name="Liang C."/>
            <person name="Lipzen A."/>
            <person name="Lutzoni F."/>
            <person name="Magnuson J."/>
            <person name="Mondo S."/>
            <person name="Nolan M."/>
            <person name="Ohm R."/>
            <person name="Pangilinan J."/>
            <person name="Park H.-J."/>
            <person name="Ramirez L."/>
            <person name="Alfaro M."/>
            <person name="Sun H."/>
            <person name="Tritt A."/>
            <person name="Yoshinaga Y."/>
            <person name="Zwiers L.-H."/>
            <person name="Turgeon B."/>
            <person name="Goodwin S."/>
            <person name="Spatafora J."/>
            <person name="Crous P."/>
            <person name="Grigoriev I."/>
        </authorList>
    </citation>
    <scope>NUCLEOTIDE SEQUENCE</scope>
    <source>
        <strain evidence="7">Tuck. ex Michener</strain>
    </source>
</reference>
<dbReference type="GO" id="GO:0033116">
    <property type="term" value="C:endoplasmic reticulum-Golgi intermediate compartment membrane"/>
    <property type="evidence" value="ECO:0007669"/>
    <property type="project" value="UniProtKB-SubCell"/>
</dbReference>
<dbReference type="PANTHER" id="PTHR31792:SF3">
    <property type="entry name" value="VACUOLAR ATPASE ASSEMBLY INTEGRAL MEMBRANE PROTEIN VMA21"/>
    <property type="match status" value="1"/>
</dbReference>
<accession>A0A6A6H8V7</accession>
<dbReference type="OrthoDB" id="160405at2759"/>
<sequence>MATRRIVSDGKDILERNDLSSAPAGSSEKSNISPAVPTSVIVKLLGFTFAMISLPIGTYFLSVNTIFGGNSTFAGASAAVIANVVLIAYVVVAMREDQSEQMATEQKQKKAE</sequence>
<proteinExistence type="inferred from homology"/>
<comment type="function">
    <text evidence="6">Required for the assembly of the V0 complex of the vacuolar ATPase (V-ATPase) in the endoplasmic reticulum.</text>
</comment>
<keyword evidence="1 6" id="KW-0812">Transmembrane</keyword>
<protein>
    <submittedName>
        <fullName evidence="7">VMA21-like domain-containing protein</fullName>
    </submittedName>
</protein>
<dbReference type="GO" id="GO:0070072">
    <property type="term" value="P:vacuolar proton-transporting V-type ATPase complex assembly"/>
    <property type="evidence" value="ECO:0007669"/>
    <property type="project" value="UniProtKB-UniRule"/>
</dbReference>
<feature type="transmembrane region" description="Helical" evidence="6">
    <location>
        <begin position="73"/>
        <end position="92"/>
    </location>
</feature>
<keyword evidence="4 6" id="KW-0472">Membrane</keyword>
<evidence type="ECO:0000256" key="1">
    <source>
        <dbReference type="ARBA" id="ARBA00022692"/>
    </source>
</evidence>
<dbReference type="HAMAP" id="MF_03058">
    <property type="entry name" value="VMA21"/>
    <property type="match status" value="1"/>
</dbReference>
<dbReference type="GO" id="GO:0005789">
    <property type="term" value="C:endoplasmic reticulum membrane"/>
    <property type="evidence" value="ECO:0007669"/>
    <property type="project" value="UniProtKB-SubCell"/>
</dbReference>
<dbReference type="Pfam" id="PF09446">
    <property type="entry name" value="VMA21"/>
    <property type="match status" value="1"/>
</dbReference>
<keyword evidence="2 6" id="KW-0256">Endoplasmic reticulum</keyword>
<organism evidence="7 8">
    <name type="scientific">Viridothelium virens</name>
    <name type="common">Speckled blister lichen</name>
    <name type="synonym">Trypethelium virens</name>
    <dbReference type="NCBI Taxonomy" id="1048519"/>
    <lineage>
        <taxon>Eukaryota</taxon>
        <taxon>Fungi</taxon>
        <taxon>Dikarya</taxon>
        <taxon>Ascomycota</taxon>
        <taxon>Pezizomycotina</taxon>
        <taxon>Dothideomycetes</taxon>
        <taxon>Dothideomycetes incertae sedis</taxon>
        <taxon>Trypetheliales</taxon>
        <taxon>Trypetheliaceae</taxon>
        <taxon>Viridothelium</taxon>
    </lineage>
</organism>
<evidence type="ECO:0000256" key="3">
    <source>
        <dbReference type="ARBA" id="ARBA00022989"/>
    </source>
</evidence>
<comment type="similarity">
    <text evidence="6">Belongs to the VMA21 family.</text>
</comment>
<evidence type="ECO:0000256" key="4">
    <source>
        <dbReference type="ARBA" id="ARBA00023136"/>
    </source>
</evidence>
<comment type="caution">
    <text evidence="6">Lacks conserved residue(s) required for the propagation of feature annotation.</text>
</comment>
<evidence type="ECO:0000256" key="5">
    <source>
        <dbReference type="ARBA" id="ARBA00023329"/>
    </source>
</evidence>
<evidence type="ECO:0000313" key="8">
    <source>
        <dbReference type="Proteomes" id="UP000800092"/>
    </source>
</evidence>
<dbReference type="GO" id="GO:0012507">
    <property type="term" value="C:ER to Golgi transport vesicle membrane"/>
    <property type="evidence" value="ECO:0007669"/>
    <property type="project" value="UniProtKB-SubCell"/>
</dbReference>
<keyword evidence="3 6" id="KW-1133">Transmembrane helix</keyword>
<keyword evidence="5 6" id="KW-0968">Cytoplasmic vesicle</keyword>
<dbReference type="InterPro" id="IPR019013">
    <property type="entry name" value="Vma21"/>
</dbReference>